<evidence type="ECO:0000259" key="9">
    <source>
        <dbReference type="Pfam" id="PF04042"/>
    </source>
</evidence>
<evidence type="ECO:0000256" key="2">
    <source>
        <dbReference type="ARBA" id="ARBA00009560"/>
    </source>
</evidence>
<protein>
    <recommendedName>
        <fullName evidence="3">DNA polymerase epsilon subunit B</fullName>
    </recommendedName>
    <alternativeName>
        <fullName evidence="7">DNA polymerase II subunit 2</fullName>
    </alternativeName>
</protein>
<evidence type="ECO:0000256" key="4">
    <source>
        <dbReference type="ARBA" id="ARBA00022705"/>
    </source>
</evidence>
<feature type="region of interest" description="Disordered" evidence="8">
    <location>
        <begin position="163"/>
        <end position="225"/>
    </location>
</feature>
<evidence type="ECO:0000256" key="6">
    <source>
        <dbReference type="ARBA" id="ARBA00023242"/>
    </source>
</evidence>
<dbReference type="InterPro" id="IPR016266">
    <property type="entry name" value="POLE2"/>
</dbReference>
<evidence type="ECO:0000256" key="1">
    <source>
        <dbReference type="ARBA" id="ARBA00004123"/>
    </source>
</evidence>
<comment type="subcellular location">
    <subcellularLocation>
        <location evidence="1">Nucleus</location>
    </subcellularLocation>
</comment>
<dbReference type="eggNOG" id="KOG3818">
    <property type="taxonomic scope" value="Eukaryota"/>
</dbReference>
<dbReference type="PANTHER" id="PTHR12708:SF0">
    <property type="entry name" value="DNA POLYMERASE EPSILON SUBUNIT 2"/>
    <property type="match status" value="1"/>
</dbReference>
<keyword evidence="11" id="KW-1185">Reference proteome</keyword>
<evidence type="ECO:0000256" key="5">
    <source>
        <dbReference type="ARBA" id="ARBA00023125"/>
    </source>
</evidence>
<dbReference type="Pfam" id="PF04042">
    <property type="entry name" value="DNA_pol_E_B"/>
    <property type="match status" value="1"/>
</dbReference>
<dbReference type="Proteomes" id="UP000019473">
    <property type="component" value="Unassembled WGS sequence"/>
</dbReference>
<dbReference type="EMBL" id="AMGW01000007">
    <property type="protein sequence ID" value="EXJ54491.1"/>
    <property type="molecule type" value="Genomic_DNA"/>
</dbReference>
<dbReference type="OrthoDB" id="10254730at2759"/>
<reference evidence="10 11" key="1">
    <citation type="submission" date="2013-03" db="EMBL/GenBank/DDBJ databases">
        <title>The Genome Sequence of Cladophialophora yegresii CBS 114405.</title>
        <authorList>
            <consortium name="The Broad Institute Genomics Platform"/>
            <person name="Cuomo C."/>
            <person name="de Hoog S."/>
            <person name="Gorbushina A."/>
            <person name="Walker B."/>
            <person name="Young S.K."/>
            <person name="Zeng Q."/>
            <person name="Gargeya S."/>
            <person name="Fitzgerald M."/>
            <person name="Haas B."/>
            <person name="Abouelleil A."/>
            <person name="Allen A.W."/>
            <person name="Alvarado L."/>
            <person name="Arachchi H.M."/>
            <person name="Berlin A.M."/>
            <person name="Chapman S.B."/>
            <person name="Gainer-Dewar J."/>
            <person name="Goldberg J."/>
            <person name="Griggs A."/>
            <person name="Gujja S."/>
            <person name="Hansen M."/>
            <person name="Howarth C."/>
            <person name="Imamovic A."/>
            <person name="Ireland A."/>
            <person name="Larimer J."/>
            <person name="McCowan C."/>
            <person name="Murphy C."/>
            <person name="Pearson M."/>
            <person name="Poon T.W."/>
            <person name="Priest M."/>
            <person name="Roberts A."/>
            <person name="Saif S."/>
            <person name="Shea T."/>
            <person name="Sisk P."/>
            <person name="Sykes S."/>
            <person name="Wortman J."/>
            <person name="Nusbaum C."/>
            <person name="Birren B."/>
        </authorList>
    </citation>
    <scope>NUCLEOTIDE SEQUENCE [LARGE SCALE GENOMIC DNA]</scope>
    <source>
        <strain evidence="10 11">CBS 114405</strain>
    </source>
</reference>
<accession>W9VQR1</accession>
<dbReference type="GO" id="GO:0003677">
    <property type="term" value="F:DNA binding"/>
    <property type="evidence" value="ECO:0007669"/>
    <property type="project" value="UniProtKB-KW"/>
</dbReference>
<comment type="similarity">
    <text evidence="2">Belongs to the DNA polymerase epsilon subunit B family.</text>
</comment>
<dbReference type="AlphaFoldDB" id="W9VQR1"/>
<dbReference type="GeneID" id="19184391"/>
<feature type="domain" description="DNA polymerase alpha/delta/epsilon subunit B" evidence="9">
    <location>
        <begin position="496"/>
        <end position="795"/>
    </location>
</feature>
<dbReference type="PANTHER" id="PTHR12708">
    <property type="entry name" value="DNA POLYMERASE EPSILON SUBUNIT B"/>
    <property type="match status" value="1"/>
</dbReference>
<evidence type="ECO:0000313" key="11">
    <source>
        <dbReference type="Proteomes" id="UP000019473"/>
    </source>
</evidence>
<sequence>MEEPVSTPGLPARTFKAASKTTANDQVFSSSPGFGTPAYPIKTRPPNVANTFAAQSNATTSVHGAPTVLPILLPPQTLRPVAFRTLTKKHNLTLTSSGLGLLSTFVGRYCGSGWREEGLAERVLDEIAKAWKKSGGGLLIEDGPDKKLSNILKMLEPCMSGGRLDTGKLSRTNSSVGSPSLSRSGSFANRPDVTRDDSQTSLGLSALDMDGNASGDYGEEEDSHPDTRSYLRLISAFDQPRLIYSTSKKSLEPANGTASLLPPIQHKFSMFRNRYHLVHQRLMRNESFQAPSFSTATRPPNLLHSASSLTTQQNAYKITPISNLLGRSGTSHLLLGMLAHSAAGDLALTDLSGSVVLDLSIARPIPEDGAWFCPGMIVLVEGTYEEDGSHNSNLGTAAGVGGQIKGVFAADTLAGPPAERRALTLGISNATGAQTLHANVGAGFGWIDFLGLGSEKAIGSQMRRVQRRVFGPSPQTVPTVADAEEEQESEPARCKIAILGECTLDSARTLEAIRAILSSYHTSSSGHVSSLPLSIILMGNFGSAASMAGSTKGGGSVEYKEHFDALASVLSEFSFLLANVTFVFVPGDNDPWASSFSAGAATMVPRMGVPEVFTSRVRRAVATANTEIHGSGGGGKVKDAVKGEVIWASNPARMCLFGPVEEIVLFRDDITGRFRRHAVTFARAENEGDEEEQHHRQQQSQSQSQSLSDPNGDDMHEDDEIHAATSHVPVAKPSSSSSPSVQAARKLIKTLIDQSHLSPFPLHARPQLWDHASSLSLYPLPTALVLCDAEMPAFAITYEGCHVMNVGRVIDELALRKDSRGSGLARWIEYDCRRARGEERSVRF</sequence>
<dbReference type="InterPro" id="IPR007185">
    <property type="entry name" value="DNA_pol_a/d/e_bsu"/>
</dbReference>
<name>W9VQR1_9EURO</name>
<evidence type="ECO:0000256" key="7">
    <source>
        <dbReference type="ARBA" id="ARBA00032930"/>
    </source>
</evidence>
<dbReference type="GO" id="GO:0006261">
    <property type="term" value="P:DNA-templated DNA replication"/>
    <property type="evidence" value="ECO:0007669"/>
    <property type="project" value="InterPro"/>
</dbReference>
<comment type="caution">
    <text evidence="10">The sequence shown here is derived from an EMBL/GenBank/DDBJ whole genome shotgun (WGS) entry which is preliminary data.</text>
</comment>
<dbReference type="GO" id="GO:0042276">
    <property type="term" value="P:error-prone translesion synthesis"/>
    <property type="evidence" value="ECO:0007669"/>
    <property type="project" value="TreeGrafter"/>
</dbReference>
<dbReference type="RefSeq" id="XP_007762006.1">
    <property type="nucleotide sequence ID" value="XM_007763816.1"/>
</dbReference>
<dbReference type="STRING" id="1182544.W9VQR1"/>
<keyword evidence="6" id="KW-0539">Nucleus</keyword>
<proteinExistence type="inferred from homology"/>
<dbReference type="VEuPathDB" id="FungiDB:A1O7_09831"/>
<organism evidence="10 11">
    <name type="scientific">Cladophialophora yegresii CBS 114405</name>
    <dbReference type="NCBI Taxonomy" id="1182544"/>
    <lineage>
        <taxon>Eukaryota</taxon>
        <taxon>Fungi</taxon>
        <taxon>Dikarya</taxon>
        <taxon>Ascomycota</taxon>
        <taxon>Pezizomycotina</taxon>
        <taxon>Eurotiomycetes</taxon>
        <taxon>Chaetothyriomycetidae</taxon>
        <taxon>Chaetothyriales</taxon>
        <taxon>Herpotrichiellaceae</taxon>
        <taxon>Cladophialophora</taxon>
    </lineage>
</organism>
<keyword evidence="5" id="KW-0238">DNA-binding</keyword>
<feature type="region of interest" description="Disordered" evidence="8">
    <location>
        <begin position="684"/>
        <end position="718"/>
    </location>
</feature>
<evidence type="ECO:0000313" key="10">
    <source>
        <dbReference type="EMBL" id="EXJ54491.1"/>
    </source>
</evidence>
<dbReference type="HOGENOM" id="CLU_010628_1_0_1"/>
<feature type="compositionally biased region" description="Low complexity" evidence="8">
    <location>
        <begin position="174"/>
        <end position="186"/>
    </location>
</feature>
<gene>
    <name evidence="10" type="ORF">A1O7_09831</name>
</gene>
<keyword evidence="4" id="KW-0235">DNA replication</keyword>
<evidence type="ECO:0000256" key="3">
    <source>
        <dbReference type="ARBA" id="ARBA00016011"/>
    </source>
</evidence>
<evidence type="ECO:0000256" key="8">
    <source>
        <dbReference type="SAM" id="MobiDB-lite"/>
    </source>
</evidence>
<dbReference type="GO" id="GO:0008622">
    <property type="term" value="C:epsilon DNA polymerase complex"/>
    <property type="evidence" value="ECO:0007669"/>
    <property type="project" value="InterPro"/>
</dbReference>